<name>A0A939S7S5_9BRAD</name>
<gene>
    <name evidence="3" type="ORF">J4G43_045890</name>
    <name evidence="2" type="ORF">J4G43_47615</name>
</gene>
<evidence type="ECO:0000256" key="1">
    <source>
        <dbReference type="SAM" id="MobiDB-lite"/>
    </source>
</evidence>
<feature type="region of interest" description="Disordered" evidence="1">
    <location>
        <begin position="104"/>
        <end position="129"/>
    </location>
</feature>
<proteinExistence type="predicted"/>
<feature type="compositionally biased region" description="Basic residues" evidence="1">
    <location>
        <begin position="228"/>
        <end position="248"/>
    </location>
</feature>
<dbReference type="AlphaFoldDB" id="A0A939S7S5"/>
<dbReference type="RefSeq" id="WP_208088761.1">
    <property type="nucleotide sequence ID" value="NZ_CP086136.1"/>
</dbReference>
<sequence length="260" mass="29277">MPTLGVDFDFSQIAQRAMDLGATVDQIPYIMATTLNMAAENTRSYLIETTWPSSVTVRNRSFMNAALTTKGSRATKGDLTVEIYDKIGRANLFLHAKGGTRRAKGGNLSIPSSVNVQRTSGGAVRTQQQPKNLRNSFKRGRFIFQRQGRSTRKAKGRIKLMYSLRPSVPIRQDVPFYKDFAEVMRAGDDAKPRNRGHPGDVDPAPLTLRVPWQASRKRTSTRTGAMRTSRRRTRPNRSSRTRISRKIPRPACRPTRTRPC</sequence>
<organism evidence="2">
    <name type="scientific">Bradyrhizobium barranii subsp. barranii</name>
    <dbReference type="NCBI Taxonomy" id="2823807"/>
    <lineage>
        <taxon>Bacteria</taxon>
        <taxon>Pseudomonadati</taxon>
        <taxon>Pseudomonadota</taxon>
        <taxon>Alphaproteobacteria</taxon>
        <taxon>Hyphomicrobiales</taxon>
        <taxon>Nitrobacteraceae</taxon>
        <taxon>Bradyrhizobium</taxon>
        <taxon>Bradyrhizobium barranii</taxon>
    </lineage>
</organism>
<accession>A0A939S7S5</accession>
<dbReference type="EMBL" id="CP086136">
    <property type="protein sequence ID" value="UEM11713.1"/>
    <property type="molecule type" value="Genomic_DNA"/>
</dbReference>
<reference evidence="2" key="1">
    <citation type="submission" date="2021-03" db="EMBL/GenBank/DDBJ databases">
        <title>Whole Genome Sequence of Bradyrhizobium sp. Strain 144S4.</title>
        <authorList>
            <person name="Bromfield E.S.P."/>
            <person name="Cloutier S."/>
        </authorList>
    </citation>
    <scope>NUCLEOTIDE SEQUENCE [LARGE SCALE GENOMIC DNA]</scope>
    <source>
        <strain evidence="2">144S4</strain>
    </source>
</reference>
<reference evidence="3 4" key="2">
    <citation type="journal article" date="2022" name="Int. J. Syst. Evol. Microbiol.">
        <title>Strains of Bradyrhizobium barranii sp. nov. associated with legumes native to Canada are symbionts of soybeans and belong to different subspecies (subsp. barranii subsp. nov. and subsp. apii subsp. nov.) and symbiovars (sv. glycinearum and sv. septentrionale).</title>
        <authorList>
            <person name="Bromfield E.S.P."/>
            <person name="Cloutier S."/>
            <person name="Wasai-Hara S."/>
            <person name="Minamisawa K."/>
        </authorList>
    </citation>
    <scope>NUCLEOTIDE SEQUENCE [LARGE SCALE GENOMIC DNA]</scope>
    <source>
        <strain evidence="3 4">144S4</strain>
    </source>
</reference>
<dbReference type="Proteomes" id="UP000664702">
    <property type="component" value="Chromosome"/>
</dbReference>
<dbReference type="KEGG" id="bban:J4G43_045890"/>
<evidence type="ECO:0000313" key="3">
    <source>
        <dbReference type="EMBL" id="UEM11713.1"/>
    </source>
</evidence>
<feature type="compositionally biased region" description="Polar residues" evidence="1">
    <location>
        <begin position="109"/>
        <end position="129"/>
    </location>
</feature>
<protein>
    <submittedName>
        <fullName evidence="2">Uncharacterized protein</fullName>
    </submittedName>
</protein>
<evidence type="ECO:0000313" key="2">
    <source>
        <dbReference type="EMBL" id="MBO1868195.1"/>
    </source>
</evidence>
<dbReference type="EMBL" id="JAGEMI010000001">
    <property type="protein sequence ID" value="MBO1868195.1"/>
    <property type="molecule type" value="Genomic_DNA"/>
</dbReference>
<feature type="region of interest" description="Disordered" evidence="1">
    <location>
        <begin position="214"/>
        <end position="260"/>
    </location>
</feature>
<evidence type="ECO:0000313" key="4">
    <source>
        <dbReference type="Proteomes" id="UP000664702"/>
    </source>
</evidence>